<name>A0A238KZX7_9RHOB</name>
<accession>A0A238KZX7</accession>
<dbReference type="SUPFAM" id="SSF52540">
    <property type="entry name" value="P-loop containing nucleoside triphosphate hydrolases"/>
    <property type="match status" value="1"/>
</dbReference>
<sequence>MADFVFDVFVPNGTPTHTYVTRAEEKNEEKLAAALDMPKMVISISGPSKTGKTALVDTLLTAERIIPVTGHSLRSSNDLWQSVMRWIGGPEEIEKIKERVLKAGAAGKTTAEAGVIFAKGKAEGEINGGIEITTATSEKYGIEFFEAVVKELSGSDFVVFLDDFHYIAEEAQIDIAKSIKAIAERGVRVCIASVPHKSDDMVRANDELTGRIISILFDYWTVQELEIIAKNGFSALGVDIAPAVMKRLATESLGSPQLMQSLCLSLCLEKGIRNKQALEKRTEVSDADYRAALERTTLQTDYSRTVEKLHTGAKERGTQRKEFKLKDGSTGDVYRAILLALIENPPRLSFDYDEIMDRIKQVCTGDSPVGSSVQLALKQMDGIAKDIRKDAPVLEWDDDKLEVTNPYFMFYLRSSQKIDQIHTGKSGMV</sequence>
<evidence type="ECO:0008006" key="3">
    <source>
        <dbReference type="Google" id="ProtNLM"/>
    </source>
</evidence>
<proteinExistence type="predicted"/>
<dbReference type="EMBL" id="FXYF01000013">
    <property type="protein sequence ID" value="SMX48394.1"/>
    <property type="molecule type" value="Genomic_DNA"/>
</dbReference>
<dbReference type="AlphaFoldDB" id="A0A238KZX7"/>
<protein>
    <recommendedName>
        <fullName evidence="3">AAA+ ATPase domain-containing protein</fullName>
    </recommendedName>
</protein>
<organism evidence="1 2">
    <name type="scientific">Maliponia aquimaris</name>
    <dbReference type="NCBI Taxonomy" id="1673631"/>
    <lineage>
        <taxon>Bacteria</taxon>
        <taxon>Pseudomonadati</taxon>
        <taxon>Pseudomonadota</taxon>
        <taxon>Alphaproteobacteria</taxon>
        <taxon>Rhodobacterales</taxon>
        <taxon>Paracoccaceae</taxon>
        <taxon>Maliponia</taxon>
    </lineage>
</organism>
<dbReference type="Gene3D" id="3.40.50.300">
    <property type="entry name" value="P-loop containing nucleotide triphosphate hydrolases"/>
    <property type="match status" value="1"/>
</dbReference>
<reference evidence="1 2" key="1">
    <citation type="submission" date="2017-05" db="EMBL/GenBank/DDBJ databases">
        <authorList>
            <person name="Song R."/>
            <person name="Chenine A.L."/>
            <person name="Ruprecht R.M."/>
        </authorList>
    </citation>
    <scope>NUCLEOTIDE SEQUENCE [LARGE SCALE GENOMIC DNA]</scope>
    <source>
        <strain evidence="1 2">CECT 8898</strain>
    </source>
</reference>
<dbReference type="InterPro" id="IPR027417">
    <property type="entry name" value="P-loop_NTPase"/>
</dbReference>
<dbReference type="OrthoDB" id="2531964at2"/>
<evidence type="ECO:0000313" key="2">
    <source>
        <dbReference type="Proteomes" id="UP000207598"/>
    </source>
</evidence>
<evidence type="ECO:0000313" key="1">
    <source>
        <dbReference type="EMBL" id="SMX48394.1"/>
    </source>
</evidence>
<gene>
    <name evidence="1" type="ORF">MAA8898_03923</name>
</gene>
<dbReference type="Proteomes" id="UP000207598">
    <property type="component" value="Unassembled WGS sequence"/>
</dbReference>
<keyword evidence="2" id="KW-1185">Reference proteome</keyword>
<dbReference type="RefSeq" id="WP_141194896.1">
    <property type="nucleotide sequence ID" value="NZ_FXYF01000013.1"/>
</dbReference>